<evidence type="ECO:0000313" key="5">
    <source>
        <dbReference type="Proteomes" id="UP000076857"/>
    </source>
</evidence>
<keyword evidence="1" id="KW-0479">Metal-binding</keyword>
<dbReference type="PANTHER" id="PTHR35303:SF8">
    <property type="entry name" value="GAMMA-BUTYROBETAINE HYDROXYLASE-LIKE N-TERMINAL DOMAIN-CONTAINING PROTEIN"/>
    <property type="match status" value="1"/>
</dbReference>
<dbReference type="PANTHER" id="PTHR35303">
    <property type="entry name" value="OS02G0197800 PROTEIN"/>
    <property type="match status" value="1"/>
</dbReference>
<keyword evidence="2" id="KW-0408">Iron</keyword>
<accession>A0AAP9SLU0</accession>
<dbReference type="Pfam" id="PF06155">
    <property type="entry name" value="GBBH-like_N"/>
    <property type="match status" value="1"/>
</dbReference>
<evidence type="ECO:0000259" key="3">
    <source>
        <dbReference type="Pfam" id="PF06155"/>
    </source>
</evidence>
<dbReference type="GO" id="GO:0046872">
    <property type="term" value="F:metal ion binding"/>
    <property type="evidence" value="ECO:0007669"/>
    <property type="project" value="UniProtKB-KW"/>
</dbReference>
<reference evidence="4 5" key="2">
    <citation type="submission" date="2020-04" db="EMBL/GenBank/DDBJ databases">
        <title>Complete genome sequence of Pseudomonas putida strain JQ581.</title>
        <authorList>
            <person name="Mu Y."/>
        </authorList>
    </citation>
    <scope>NUCLEOTIDE SEQUENCE [LARGE SCALE GENOMIC DNA]</scope>
    <source>
        <strain evidence="4 5">JQ581</strain>
    </source>
</reference>
<dbReference type="AlphaFoldDB" id="A0AAP9SLU0"/>
<dbReference type="InterPro" id="IPR038492">
    <property type="entry name" value="GBBH-like_N_sf"/>
</dbReference>
<feature type="domain" description="Gamma-butyrobetaine hydroxylase-like N-terminal" evidence="3">
    <location>
        <begin position="11"/>
        <end position="88"/>
    </location>
</feature>
<dbReference type="Gene3D" id="3.30.2020.30">
    <property type="match status" value="1"/>
</dbReference>
<reference evidence="4 5" key="1">
    <citation type="submission" date="2016-04" db="EMBL/GenBank/DDBJ databases">
        <authorList>
            <person name="Qiu J."/>
        </authorList>
    </citation>
    <scope>NUCLEOTIDE SEQUENCE [LARGE SCALE GENOMIC DNA]</scope>
    <source>
        <strain evidence="4 5">JQ581</strain>
    </source>
</reference>
<organism evidence="4 5">
    <name type="scientific">Pseudomonas putida</name>
    <name type="common">Arthrobacter siderocapsulatus</name>
    <dbReference type="NCBI Taxonomy" id="303"/>
    <lineage>
        <taxon>Bacteria</taxon>
        <taxon>Pseudomonadati</taxon>
        <taxon>Pseudomonadota</taxon>
        <taxon>Gammaproteobacteria</taxon>
        <taxon>Pseudomonadales</taxon>
        <taxon>Pseudomonadaceae</taxon>
        <taxon>Pseudomonas</taxon>
    </lineage>
</organism>
<sequence length="111" mass="12236">MNAPQAIRNLRGPGQLLLQWEDGEHSLSHTRLRGACPCSQCRAARLSGVISLVRDDVRVQRITSQGYGVQLVFSDGHERGIYPWAYLRDLVIHNAISSGRSPSTRRAGGGR</sequence>
<name>A0AAP9SLU0_PSEPU</name>
<proteinExistence type="predicted"/>
<evidence type="ECO:0000313" key="4">
    <source>
        <dbReference type="EMBL" id="QJQ08111.1"/>
    </source>
</evidence>
<dbReference type="InterPro" id="IPR010376">
    <property type="entry name" value="GBBH-like_N"/>
</dbReference>
<evidence type="ECO:0000256" key="1">
    <source>
        <dbReference type="ARBA" id="ARBA00022723"/>
    </source>
</evidence>
<evidence type="ECO:0000256" key="2">
    <source>
        <dbReference type="ARBA" id="ARBA00023004"/>
    </source>
</evidence>
<protein>
    <submittedName>
        <fullName evidence="4">DUF971 domain-containing protein</fullName>
    </submittedName>
</protein>
<dbReference type="EMBL" id="CP050951">
    <property type="protein sequence ID" value="QJQ08111.1"/>
    <property type="molecule type" value="Genomic_DNA"/>
</dbReference>
<dbReference type="Proteomes" id="UP000076857">
    <property type="component" value="Chromosome"/>
</dbReference>
<gene>
    <name evidence="4" type="ORF">A3L25_001275</name>
</gene>
<dbReference type="RefSeq" id="WP_063423196.1">
    <property type="nucleotide sequence ID" value="NZ_CP050951.1"/>
</dbReference>